<keyword evidence="3" id="KW-0804">Transcription</keyword>
<evidence type="ECO:0000259" key="5">
    <source>
        <dbReference type="PROSITE" id="PS51078"/>
    </source>
</evidence>
<evidence type="ECO:0000256" key="1">
    <source>
        <dbReference type="ARBA" id="ARBA00023015"/>
    </source>
</evidence>
<dbReference type="Proteomes" id="UP000233343">
    <property type="component" value="Unassembled WGS sequence"/>
</dbReference>
<dbReference type="InterPro" id="IPR014757">
    <property type="entry name" value="Tscrpt_reg_IclR_C"/>
</dbReference>
<keyword evidence="2" id="KW-0238">DNA-binding</keyword>
<dbReference type="PANTHER" id="PTHR30136">
    <property type="entry name" value="HELIX-TURN-HELIX TRANSCRIPTIONAL REGULATOR, ICLR FAMILY"/>
    <property type="match status" value="1"/>
</dbReference>
<feature type="domain" description="HTH iclR-type" evidence="4">
    <location>
        <begin position="2"/>
        <end position="63"/>
    </location>
</feature>
<dbReference type="SMART" id="SM00346">
    <property type="entry name" value="HTH_ICLR"/>
    <property type="match status" value="1"/>
</dbReference>
<dbReference type="EMBL" id="PISD01000068">
    <property type="protein sequence ID" value="PKG26422.1"/>
    <property type="molecule type" value="Genomic_DNA"/>
</dbReference>
<dbReference type="InterPro" id="IPR050707">
    <property type="entry name" value="HTH_MetabolicPath_Reg"/>
</dbReference>
<dbReference type="InterPro" id="IPR005471">
    <property type="entry name" value="Tscrpt_reg_IclR_N"/>
</dbReference>
<dbReference type="PROSITE" id="PS51078">
    <property type="entry name" value="ICLR_ED"/>
    <property type="match status" value="1"/>
</dbReference>
<dbReference type="PROSITE" id="PS51077">
    <property type="entry name" value="HTH_ICLR"/>
    <property type="match status" value="1"/>
</dbReference>
<feature type="domain" description="IclR-ED" evidence="5">
    <location>
        <begin position="64"/>
        <end position="244"/>
    </location>
</feature>
<sequence>MISSIEKMTKILDLFSHDHPSLGNKEIAEWLGIHQSSAHHLIKTMCKEGILIQDNNRRYRLGWKLLEWSNKVMYQEDIHNEAGPIIGNLVRHYKGTSHIGMFHEGEVRFVFKMTSCEIDPISTYIGARKPAYCTSSGKVLLAYNPSFLRPTMAKGLLKQSNNTITSINDLERELKLIRKQGYAISDDENDHGLYGVAAPIYSYNGDVVASVNFVGERHYMKVNLPHIIRSVVSSAQTISKQLGFISFA</sequence>
<protein>
    <submittedName>
        <fullName evidence="6">IclR family transcriptional regulator</fullName>
    </submittedName>
</protein>
<dbReference type="Pfam" id="PF01614">
    <property type="entry name" value="IclR_C"/>
    <property type="match status" value="1"/>
</dbReference>
<evidence type="ECO:0000256" key="3">
    <source>
        <dbReference type="ARBA" id="ARBA00023163"/>
    </source>
</evidence>
<keyword evidence="1" id="KW-0805">Transcription regulation</keyword>
<evidence type="ECO:0000256" key="2">
    <source>
        <dbReference type="ARBA" id="ARBA00023125"/>
    </source>
</evidence>
<dbReference type="InterPro" id="IPR036390">
    <property type="entry name" value="WH_DNA-bd_sf"/>
</dbReference>
<dbReference type="GO" id="GO:0045892">
    <property type="term" value="P:negative regulation of DNA-templated transcription"/>
    <property type="evidence" value="ECO:0007669"/>
    <property type="project" value="TreeGrafter"/>
</dbReference>
<reference evidence="6 7" key="1">
    <citation type="journal article" date="2010" name="Int. J. Syst. Evol. Microbiol.">
        <title>Bacillus horneckiae sp. nov., isolated from a spacecraft-assembly clean room.</title>
        <authorList>
            <person name="Vaishampayan P."/>
            <person name="Probst A."/>
            <person name="Krishnamurthi S."/>
            <person name="Ghosh S."/>
            <person name="Osman S."/>
            <person name="McDowall A."/>
            <person name="Ruckmani A."/>
            <person name="Mayilraj S."/>
            <person name="Venkateswaran K."/>
        </authorList>
    </citation>
    <scope>NUCLEOTIDE SEQUENCE [LARGE SCALE GENOMIC DNA]</scope>
    <source>
        <strain evidence="7">1PO1SC</strain>
    </source>
</reference>
<dbReference type="InterPro" id="IPR036388">
    <property type="entry name" value="WH-like_DNA-bd_sf"/>
</dbReference>
<keyword evidence="7" id="KW-1185">Reference proteome</keyword>
<evidence type="ECO:0000313" key="7">
    <source>
        <dbReference type="Proteomes" id="UP000233343"/>
    </source>
</evidence>
<dbReference type="Pfam" id="PF09339">
    <property type="entry name" value="HTH_IclR"/>
    <property type="match status" value="1"/>
</dbReference>
<dbReference type="GO" id="GO:0003700">
    <property type="term" value="F:DNA-binding transcription factor activity"/>
    <property type="evidence" value="ECO:0007669"/>
    <property type="project" value="TreeGrafter"/>
</dbReference>
<gene>
    <name evidence="6" type="ORF">CWS20_24285</name>
</gene>
<name>A0A2N0ZA88_9BACI</name>
<evidence type="ECO:0000313" key="6">
    <source>
        <dbReference type="EMBL" id="PKG26422.1"/>
    </source>
</evidence>
<evidence type="ECO:0000259" key="4">
    <source>
        <dbReference type="PROSITE" id="PS51077"/>
    </source>
</evidence>
<dbReference type="AlphaFoldDB" id="A0A2N0ZA88"/>
<dbReference type="PANTHER" id="PTHR30136:SF35">
    <property type="entry name" value="HTH-TYPE TRANSCRIPTIONAL REGULATOR RV1719"/>
    <property type="match status" value="1"/>
</dbReference>
<dbReference type="GO" id="GO:0003677">
    <property type="term" value="F:DNA binding"/>
    <property type="evidence" value="ECO:0007669"/>
    <property type="project" value="UniProtKB-KW"/>
</dbReference>
<dbReference type="InterPro" id="IPR029016">
    <property type="entry name" value="GAF-like_dom_sf"/>
</dbReference>
<dbReference type="Gene3D" id="1.10.10.10">
    <property type="entry name" value="Winged helix-like DNA-binding domain superfamily/Winged helix DNA-binding domain"/>
    <property type="match status" value="1"/>
</dbReference>
<dbReference type="RefSeq" id="WP_066198393.1">
    <property type="nucleotide sequence ID" value="NZ_JAFDQP010000004.1"/>
</dbReference>
<comment type="caution">
    <text evidence="6">The sequence shown here is derived from an EMBL/GenBank/DDBJ whole genome shotgun (WGS) entry which is preliminary data.</text>
</comment>
<proteinExistence type="predicted"/>
<dbReference type="SUPFAM" id="SSF46785">
    <property type="entry name" value="Winged helix' DNA-binding domain"/>
    <property type="match status" value="1"/>
</dbReference>
<organism evidence="6 7">
    <name type="scientific">Cytobacillus horneckiae</name>
    <dbReference type="NCBI Taxonomy" id="549687"/>
    <lineage>
        <taxon>Bacteria</taxon>
        <taxon>Bacillati</taxon>
        <taxon>Bacillota</taxon>
        <taxon>Bacilli</taxon>
        <taxon>Bacillales</taxon>
        <taxon>Bacillaceae</taxon>
        <taxon>Cytobacillus</taxon>
    </lineage>
</organism>
<dbReference type="Gene3D" id="3.30.450.40">
    <property type="match status" value="1"/>
</dbReference>
<dbReference type="SUPFAM" id="SSF55781">
    <property type="entry name" value="GAF domain-like"/>
    <property type="match status" value="1"/>
</dbReference>
<accession>A0A2N0ZA88</accession>